<reference evidence="1 2" key="1">
    <citation type="submission" date="2018-11" db="EMBL/GenBank/DDBJ databases">
        <authorList>
            <person name="Wuyts S."/>
        </authorList>
    </citation>
    <scope>NUCLEOTIDE SEQUENCE [LARGE SCALE GENOMIC DNA]</scope>
    <source>
        <strain evidence="1">Lactobacillus mudanjiangensis AMBF249</strain>
    </source>
</reference>
<accession>A0A660E4G5</accession>
<dbReference type="RefSeq" id="WP_130851543.1">
    <property type="nucleotide sequence ID" value="NZ_UYIG01000057.1"/>
</dbReference>
<dbReference type="AlphaFoldDB" id="A0A660E4G5"/>
<proteinExistence type="predicted"/>
<gene>
    <name evidence="1" type="ORF">MUDAN_MDHGFNIF_02656</name>
</gene>
<keyword evidence="2" id="KW-1185">Reference proteome</keyword>
<name>A0A660E4G5_9LACO</name>
<evidence type="ECO:0000313" key="1">
    <source>
        <dbReference type="EMBL" id="VDG27832.1"/>
    </source>
</evidence>
<organism evidence="1 2">
    <name type="scientific">Lactiplantibacillus mudanjiangensis</name>
    <dbReference type="NCBI Taxonomy" id="1296538"/>
    <lineage>
        <taxon>Bacteria</taxon>
        <taxon>Bacillati</taxon>
        <taxon>Bacillota</taxon>
        <taxon>Bacilli</taxon>
        <taxon>Lactobacillales</taxon>
        <taxon>Lactobacillaceae</taxon>
        <taxon>Lactiplantibacillus</taxon>
    </lineage>
</organism>
<dbReference type="EMBL" id="UYIG01000057">
    <property type="protein sequence ID" value="VDG27832.1"/>
    <property type="molecule type" value="Genomic_DNA"/>
</dbReference>
<evidence type="ECO:0000313" key="2">
    <source>
        <dbReference type="Proteomes" id="UP000289996"/>
    </source>
</evidence>
<protein>
    <submittedName>
        <fullName evidence="1">Uncharacterized protein</fullName>
    </submittedName>
</protein>
<dbReference type="Proteomes" id="UP000289996">
    <property type="component" value="Unassembled WGS sequence"/>
</dbReference>
<sequence length="92" mass="10430">MKFYEFRKEPYLAVIAAESLDDTKMIFNLTMPIDWDTFGIIGHEVTVDRAIQVYMDLSGGHLEGALTADDIKHISKPMKIIDYGPYGDESND</sequence>